<dbReference type="Gene3D" id="1.25.40.10">
    <property type="entry name" value="Tetratricopeptide repeat domain"/>
    <property type="match status" value="1"/>
</dbReference>
<dbReference type="SUPFAM" id="SSF48452">
    <property type="entry name" value="TPR-like"/>
    <property type="match status" value="1"/>
</dbReference>
<dbReference type="EMBL" id="JAPTSV010000001">
    <property type="protein sequence ID" value="KAJ1532211.1"/>
    <property type="molecule type" value="Genomic_DNA"/>
</dbReference>
<name>A0AAV7XZP8_9NEOP</name>
<sequence length="423" mass="48484">MPVNTVPRMKPLRVHGTVVPEIDDSFSPQAIDYVGNIMMNGLSCPFTWNAFIPPNPEDVAILVDRLPLASSDWESMIQKCHLAFIFSSIYQHEKASALISECFMPLLEVPGLETDDVMPREYRQAWRYLLDSTSAFIRKTKCEDYEDRHILYEFVKTIPWIDHLNNKQKAAIFAIRSRCIGYPESESWIREALKLNSEEGLWHYYLAETLHEAVESGFMKLGGKTRHDALEDVLRHNQIALSLRGDTPEPYFLMANLLVQFGDPKASQKSYICVQNAIKQFPNNAWVHEKAAEILQQSQPSFSFMPKSYLLIEPFYKKALKLAGKDCLSLRHNLGKHQVMFGQLKIENYEGIHDEGIKNLELASKLIPDAYIHLQAARQGKLTPSSVGLAPFLFREEYCSSEESQPESKSLKKKNKSKKKKKR</sequence>
<dbReference type="AlphaFoldDB" id="A0AAV7XZP8"/>
<organism evidence="2 3">
    <name type="scientific">Megalurothrips usitatus</name>
    <name type="common">bean blossom thrips</name>
    <dbReference type="NCBI Taxonomy" id="439358"/>
    <lineage>
        <taxon>Eukaryota</taxon>
        <taxon>Metazoa</taxon>
        <taxon>Ecdysozoa</taxon>
        <taxon>Arthropoda</taxon>
        <taxon>Hexapoda</taxon>
        <taxon>Insecta</taxon>
        <taxon>Pterygota</taxon>
        <taxon>Neoptera</taxon>
        <taxon>Paraneoptera</taxon>
        <taxon>Thysanoptera</taxon>
        <taxon>Terebrantia</taxon>
        <taxon>Thripoidea</taxon>
        <taxon>Thripidae</taxon>
        <taxon>Megalurothrips</taxon>
    </lineage>
</organism>
<dbReference type="InterPro" id="IPR011990">
    <property type="entry name" value="TPR-like_helical_dom_sf"/>
</dbReference>
<feature type="region of interest" description="Disordered" evidence="1">
    <location>
        <begin position="399"/>
        <end position="423"/>
    </location>
</feature>
<evidence type="ECO:0000256" key="1">
    <source>
        <dbReference type="SAM" id="MobiDB-lite"/>
    </source>
</evidence>
<protein>
    <submittedName>
        <fullName evidence="2">Uncharacterized protein</fullName>
    </submittedName>
</protein>
<proteinExistence type="predicted"/>
<gene>
    <name evidence="2" type="ORF">ONE63_000831</name>
</gene>
<accession>A0AAV7XZP8</accession>
<feature type="compositionally biased region" description="Basic residues" evidence="1">
    <location>
        <begin position="411"/>
        <end position="423"/>
    </location>
</feature>
<evidence type="ECO:0000313" key="3">
    <source>
        <dbReference type="Proteomes" id="UP001075354"/>
    </source>
</evidence>
<keyword evidence="3" id="KW-1185">Reference proteome</keyword>
<dbReference type="Proteomes" id="UP001075354">
    <property type="component" value="Chromosome 1"/>
</dbReference>
<comment type="caution">
    <text evidence="2">The sequence shown here is derived from an EMBL/GenBank/DDBJ whole genome shotgun (WGS) entry which is preliminary data.</text>
</comment>
<evidence type="ECO:0000313" key="2">
    <source>
        <dbReference type="EMBL" id="KAJ1532211.1"/>
    </source>
</evidence>
<reference evidence="2" key="1">
    <citation type="submission" date="2022-12" db="EMBL/GenBank/DDBJ databases">
        <title>Chromosome-level genome assembly of the bean flower thrips Megalurothrips usitatus.</title>
        <authorList>
            <person name="Ma L."/>
            <person name="Liu Q."/>
            <person name="Li H."/>
            <person name="Cai W."/>
        </authorList>
    </citation>
    <scope>NUCLEOTIDE SEQUENCE</scope>
    <source>
        <strain evidence="2">Cailab_2022a</strain>
    </source>
</reference>